<sequence length="352" mass="38786">MTEGHINTLLEAIPLPSVLIGRDERIQGANARAVVLLGQGIQGRHFITAIRQPAVLDTIEACFNDHNPRQSRYLSSQDAQDTTFQVTCSAVETDEGISVLLCFEDITPLEQVGQMRRDFVANVSHELRSPLTALLGFIETLQGPARNDPAATDRFLSTMQNEASRMERLVRDLLSLSRVEAQERVRPTKPIDLVAILRTVIHANAPLLKDAGVTCTLEVDMDNLELPGDADQLQQVFTNLIENAVKYGGSNNAIRMSIHVEDDHPALRGPCAIVTVADQGPGIDPVHIPRLTERFYRIDNHRSREMGGTGLGLAIVKHVVSRHRGRLKIQSESGQGSQFQVILPRELPLDAS</sequence>
<accession>A0ABZ2HFT9</accession>
<organism evidence="8 9">
    <name type="scientific">Roseovarius phycicola</name>
    <dbReference type="NCBI Taxonomy" id="3080976"/>
    <lineage>
        <taxon>Bacteria</taxon>
        <taxon>Pseudomonadati</taxon>
        <taxon>Pseudomonadota</taxon>
        <taxon>Alphaproteobacteria</taxon>
        <taxon>Rhodobacterales</taxon>
        <taxon>Roseobacteraceae</taxon>
        <taxon>Roseovarius</taxon>
    </lineage>
</organism>
<feature type="domain" description="Histidine kinase" evidence="7">
    <location>
        <begin position="122"/>
        <end position="347"/>
    </location>
</feature>
<reference evidence="8 9" key="1">
    <citation type="submission" date="2023-10" db="EMBL/GenBank/DDBJ databases">
        <title>Roseovarius strain S88 nov., isolated from a marine algae.</title>
        <authorList>
            <person name="Lee M.W."/>
            <person name="Lee J.K."/>
            <person name="Kim J.M."/>
            <person name="Choi D.G."/>
            <person name="Baek J.H."/>
            <person name="Bayburt H."/>
            <person name="Jung J.J."/>
            <person name="Han D.M."/>
            <person name="Jeon C.O."/>
        </authorList>
    </citation>
    <scope>NUCLEOTIDE SEQUENCE [LARGE SCALE GENOMIC DNA]</scope>
    <source>
        <strain evidence="8 9">S88</strain>
    </source>
</reference>
<dbReference type="InterPro" id="IPR036097">
    <property type="entry name" value="HisK_dim/P_sf"/>
</dbReference>
<dbReference type="SUPFAM" id="SSF47384">
    <property type="entry name" value="Homodimeric domain of signal transducing histidine kinase"/>
    <property type="match status" value="1"/>
</dbReference>
<evidence type="ECO:0000256" key="5">
    <source>
        <dbReference type="ARBA" id="ARBA00022777"/>
    </source>
</evidence>
<keyword evidence="6" id="KW-0902">Two-component regulatory system</keyword>
<evidence type="ECO:0000256" key="4">
    <source>
        <dbReference type="ARBA" id="ARBA00022679"/>
    </source>
</evidence>
<dbReference type="InterPro" id="IPR035965">
    <property type="entry name" value="PAS-like_dom_sf"/>
</dbReference>
<dbReference type="Gene3D" id="3.30.565.10">
    <property type="entry name" value="Histidine kinase-like ATPase, C-terminal domain"/>
    <property type="match status" value="1"/>
</dbReference>
<dbReference type="InterPro" id="IPR003661">
    <property type="entry name" value="HisK_dim/P_dom"/>
</dbReference>
<evidence type="ECO:0000256" key="6">
    <source>
        <dbReference type="ARBA" id="ARBA00023012"/>
    </source>
</evidence>
<proteinExistence type="predicted"/>
<keyword evidence="8" id="KW-0067">ATP-binding</keyword>
<dbReference type="PANTHER" id="PTHR45453">
    <property type="entry name" value="PHOSPHATE REGULON SENSOR PROTEIN PHOR"/>
    <property type="match status" value="1"/>
</dbReference>
<dbReference type="SMART" id="SM00387">
    <property type="entry name" value="HATPase_c"/>
    <property type="match status" value="1"/>
</dbReference>
<dbReference type="InterPro" id="IPR005467">
    <property type="entry name" value="His_kinase_dom"/>
</dbReference>
<dbReference type="PRINTS" id="PR00344">
    <property type="entry name" value="BCTRLSENSOR"/>
</dbReference>
<evidence type="ECO:0000313" key="8">
    <source>
        <dbReference type="EMBL" id="WWR45197.1"/>
    </source>
</evidence>
<evidence type="ECO:0000256" key="3">
    <source>
        <dbReference type="ARBA" id="ARBA00022553"/>
    </source>
</evidence>
<dbReference type="InterPro" id="IPR003594">
    <property type="entry name" value="HATPase_dom"/>
</dbReference>
<protein>
    <recommendedName>
        <fullName evidence="2">histidine kinase</fullName>
        <ecNumber evidence="2">2.7.13.3</ecNumber>
    </recommendedName>
</protein>
<dbReference type="InterPro" id="IPR036890">
    <property type="entry name" value="HATPase_C_sf"/>
</dbReference>
<keyword evidence="5" id="KW-0418">Kinase</keyword>
<keyword evidence="9" id="KW-1185">Reference proteome</keyword>
<dbReference type="Pfam" id="PF00512">
    <property type="entry name" value="HisKA"/>
    <property type="match status" value="1"/>
</dbReference>
<dbReference type="SUPFAM" id="SSF55874">
    <property type="entry name" value="ATPase domain of HSP90 chaperone/DNA topoisomerase II/histidine kinase"/>
    <property type="match status" value="1"/>
</dbReference>
<dbReference type="InterPro" id="IPR004358">
    <property type="entry name" value="Sig_transdc_His_kin-like_C"/>
</dbReference>
<dbReference type="RefSeq" id="WP_338548124.1">
    <property type="nucleotide sequence ID" value="NZ_CP146069.1"/>
</dbReference>
<comment type="catalytic activity">
    <reaction evidence="1">
        <text>ATP + protein L-histidine = ADP + protein N-phospho-L-histidine.</text>
        <dbReference type="EC" id="2.7.13.3"/>
    </reaction>
</comment>
<name>A0ABZ2HFT9_9RHOB</name>
<dbReference type="CDD" id="cd00082">
    <property type="entry name" value="HisKA"/>
    <property type="match status" value="1"/>
</dbReference>
<dbReference type="SUPFAM" id="SSF55785">
    <property type="entry name" value="PYP-like sensor domain (PAS domain)"/>
    <property type="match status" value="1"/>
</dbReference>
<dbReference type="InterPro" id="IPR050351">
    <property type="entry name" value="BphY/WalK/GraS-like"/>
</dbReference>
<dbReference type="SMART" id="SM00388">
    <property type="entry name" value="HisKA"/>
    <property type="match status" value="1"/>
</dbReference>
<keyword evidence="8" id="KW-0547">Nucleotide-binding</keyword>
<dbReference type="PANTHER" id="PTHR45453:SF1">
    <property type="entry name" value="PHOSPHATE REGULON SENSOR PROTEIN PHOR"/>
    <property type="match status" value="1"/>
</dbReference>
<keyword evidence="4" id="KW-0808">Transferase</keyword>
<dbReference type="GO" id="GO:0005524">
    <property type="term" value="F:ATP binding"/>
    <property type="evidence" value="ECO:0007669"/>
    <property type="project" value="UniProtKB-KW"/>
</dbReference>
<dbReference type="PROSITE" id="PS50109">
    <property type="entry name" value="HIS_KIN"/>
    <property type="match status" value="1"/>
</dbReference>
<dbReference type="Pfam" id="PF02518">
    <property type="entry name" value="HATPase_c"/>
    <property type="match status" value="1"/>
</dbReference>
<dbReference type="Gene3D" id="1.10.287.130">
    <property type="match status" value="1"/>
</dbReference>
<evidence type="ECO:0000256" key="1">
    <source>
        <dbReference type="ARBA" id="ARBA00000085"/>
    </source>
</evidence>
<keyword evidence="3" id="KW-0597">Phosphoprotein</keyword>
<dbReference type="EC" id="2.7.13.3" evidence="2"/>
<evidence type="ECO:0000313" key="9">
    <source>
        <dbReference type="Proteomes" id="UP001364156"/>
    </source>
</evidence>
<gene>
    <name evidence="8" type="ORF">RZ517_10255</name>
</gene>
<evidence type="ECO:0000259" key="7">
    <source>
        <dbReference type="PROSITE" id="PS50109"/>
    </source>
</evidence>
<dbReference type="EMBL" id="CP146069">
    <property type="protein sequence ID" value="WWR45197.1"/>
    <property type="molecule type" value="Genomic_DNA"/>
</dbReference>
<evidence type="ECO:0000256" key="2">
    <source>
        <dbReference type="ARBA" id="ARBA00012438"/>
    </source>
</evidence>
<dbReference type="Proteomes" id="UP001364156">
    <property type="component" value="Chromosome"/>
</dbReference>